<dbReference type="Proteomes" id="UP000019460">
    <property type="component" value="Unassembled WGS sequence"/>
</dbReference>
<evidence type="ECO:0000259" key="6">
    <source>
        <dbReference type="PROSITE" id="PS50234"/>
    </source>
</evidence>
<feature type="chain" id="PRO_5004931198" description="VWFA domain-containing protein" evidence="5">
    <location>
        <begin position="25"/>
        <end position="412"/>
    </location>
</feature>
<dbReference type="GO" id="GO:0005737">
    <property type="term" value="C:cytoplasm"/>
    <property type="evidence" value="ECO:0007669"/>
    <property type="project" value="TreeGrafter"/>
</dbReference>
<dbReference type="OrthoDB" id="9805121at2"/>
<keyword evidence="2" id="KW-0964">Secreted</keyword>
<gene>
    <name evidence="7" type="ORF">D779_2903</name>
</gene>
<evidence type="ECO:0000256" key="1">
    <source>
        <dbReference type="ARBA" id="ARBA00004613"/>
    </source>
</evidence>
<comment type="caution">
    <text evidence="7">The sequence shown here is derived from an EMBL/GenBank/DDBJ whole genome shotgun (WGS) entry which is preliminary data.</text>
</comment>
<name>W9VDW1_9GAMM</name>
<evidence type="ECO:0000256" key="5">
    <source>
        <dbReference type="SAM" id="SignalP"/>
    </source>
</evidence>
<dbReference type="InterPro" id="IPR056861">
    <property type="entry name" value="HMCN1-like_VWA"/>
</dbReference>
<dbReference type="InterPro" id="IPR052969">
    <property type="entry name" value="Thr-specific_kinase-like"/>
</dbReference>
<sequence>MNTQTKTSHLKTGLLAAGLFGLTAAVVLNDTTLMSAEPVAPVAPGPSVSQGSPAAARSPVIEVVFVLDTTGSMSGLIQAAKDKIWSIATSMASAQPAPEIRMGLVAYRDRGDDYVTRVVDLSSDLDAIQAQLMQFQAQGGGDGPESVNQALRDALHRIGWSRDPNVYRVIFLVGDAEAHMDYPNEVPYPQTLKEAGIQGIRINAIQCGDIDSTRRQWREIAQLGNGSYFQVGQSGSAVAIATPFDARLAELAADMDETRLYYGAPEERALKREKLAKTKEVQAAASPASRARRAEFASTESGAASLLGDKELVEEISKGRVALDDLPAEQLPEPLKELTADQRRDLIDQRAAKREALRREIQALSAERATYLKEKLAESGGAEASLDNKIFGAVRKQAADVGLEYDAAAPAY</sequence>
<feature type="signal peptide" evidence="5">
    <location>
        <begin position="1"/>
        <end position="24"/>
    </location>
</feature>
<dbReference type="PROSITE" id="PS50234">
    <property type="entry name" value="VWFA"/>
    <property type="match status" value="1"/>
</dbReference>
<reference evidence="7 8" key="1">
    <citation type="submission" date="2012-11" db="EMBL/GenBank/DDBJ databases">
        <title>Genome assembly of Thiorhodococcus sp. AK35.</title>
        <authorList>
            <person name="Nupur N."/>
            <person name="Khatri I."/>
            <person name="Subramanian S."/>
            <person name="Pinnaka A."/>
        </authorList>
    </citation>
    <scope>NUCLEOTIDE SEQUENCE [LARGE SCALE GENOMIC DNA]</scope>
    <source>
        <strain evidence="7 8">AK35</strain>
    </source>
</reference>
<keyword evidence="4" id="KW-0175">Coiled coil</keyword>
<comment type="subcellular location">
    <subcellularLocation>
        <location evidence="1">Secreted</location>
    </subcellularLocation>
</comment>
<dbReference type="InterPro" id="IPR002035">
    <property type="entry name" value="VWF_A"/>
</dbReference>
<organism evidence="7 8">
    <name type="scientific">Imhoffiella purpurea</name>
    <dbReference type="NCBI Taxonomy" id="1249627"/>
    <lineage>
        <taxon>Bacteria</taxon>
        <taxon>Pseudomonadati</taxon>
        <taxon>Pseudomonadota</taxon>
        <taxon>Gammaproteobacteria</taxon>
        <taxon>Chromatiales</taxon>
        <taxon>Chromatiaceae</taxon>
        <taxon>Imhoffiella</taxon>
    </lineage>
</organism>
<dbReference type="SMART" id="SM00327">
    <property type="entry name" value="VWA"/>
    <property type="match status" value="1"/>
</dbReference>
<evidence type="ECO:0000313" key="8">
    <source>
        <dbReference type="Proteomes" id="UP000019460"/>
    </source>
</evidence>
<protein>
    <recommendedName>
        <fullName evidence="6">VWFA domain-containing protein</fullName>
    </recommendedName>
</protein>
<dbReference type="PANTHER" id="PTHR47763">
    <property type="entry name" value="ALPHA-PROTEIN KINASE VWKA"/>
    <property type="match status" value="1"/>
</dbReference>
<keyword evidence="3 5" id="KW-0732">Signal</keyword>
<dbReference type="PANTHER" id="PTHR47763:SF1">
    <property type="entry name" value="DUF659 DOMAIN-CONTAINING PROTEIN"/>
    <property type="match status" value="1"/>
</dbReference>
<accession>W9VDW1</accession>
<evidence type="ECO:0000256" key="4">
    <source>
        <dbReference type="SAM" id="Coils"/>
    </source>
</evidence>
<feature type="domain" description="VWFA" evidence="6">
    <location>
        <begin position="62"/>
        <end position="255"/>
    </location>
</feature>
<evidence type="ECO:0000313" key="7">
    <source>
        <dbReference type="EMBL" id="EXJ14232.1"/>
    </source>
</evidence>
<feature type="coiled-coil region" evidence="4">
    <location>
        <begin position="347"/>
        <end position="374"/>
    </location>
</feature>
<evidence type="ECO:0000256" key="2">
    <source>
        <dbReference type="ARBA" id="ARBA00022525"/>
    </source>
</evidence>
<dbReference type="RefSeq" id="WP_043755529.1">
    <property type="nucleotide sequence ID" value="NZ_AONC01000045.1"/>
</dbReference>
<dbReference type="CDD" id="cd00198">
    <property type="entry name" value="vWFA"/>
    <property type="match status" value="1"/>
</dbReference>
<keyword evidence="8" id="KW-1185">Reference proteome</keyword>
<dbReference type="GO" id="GO:0004674">
    <property type="term" value="F:protein serine/threonine kinase activity"/>
    <property type="evidence" value="ECO:0007669"/>
    <property type="project" value="TreeGrafter"/>
</dbReference>
<dbReference type="EMBL" id="AONC01000045">
    <property type="protein sequence ID" value="EXJ14232.1"/>
    <property type="molecule type" value="Genomic_DNA"/>
</dbReference>
<dbReference type="Gene3D" id="3.40.50.410">
    <property type="entry name" value="von Willebrand factor, type A domain"/>
    <property type="match status" value="1"/>
</dbReference>
<dbReference type="eggNOG" id="COG2304">
    <property type="taxonomic scope" value="Bacteria"/>
</dbReference>
<proteinExistence type="predicted"/>
<dbReference type="Pfam" id="PF25106">
    <property type="entry name" value="VWA_4"/>
    <property type="match status" value="1"/>
</dbReference>
<dbReference type="SUPFAM" id="SSF53300">
    <property type="entry name" value="vWA-like"/>
    <property type="match status" value="1"/>
</dbReference>
<dbReference type="PATRIC" id="fig|1249627.3.peg.3069"/>
<dbReference type="AlphaFoldDB" id="W9VDW1"/>
<dbReference type="STRING" id="1249627.D779_2903"/>
<dbReference type="InterPro" id="IPR036465">
    <property type="entry name" value="vWFA_dom_sf"/>
</dbReference>
<evidence type="ECO:0000256" key="3">
    <source>
        <dbReference type="ARBA" id="ARBA00022729"/>
    </source>
</evidence>